<gene>
    <name evidence="10" type="primary">Topaz1</name>
    <name evidence="10" type="ORF">CEPORN_R06649</name>
</gene>
<keyword evidence="5" id="KW-0221">Differentiation</keyword>
<keyword evidence="8" id="KW-0479">Metal-binding</keyword>
<keyword evidence="8" id="KW-0862">Zinc</keyword>
<evidence type="ECO:0000256" key="5">
    <source>
        <dbReference type="ARBA" id="ARBA00022782"/>
    </source>
</evidence>
<keyword evidence="4" id="KW-0963">Cytoplasm</keyword>
<evidence type="ECO:0000313" key="11">
    <source>
        <dbReference type="Proteomes" id="UP000543364"/>
    </source>
</evidence>
<comment type="function">
    <text evidence="1">Important for normal spermatogenesis and male fertility. Specifically required for progression to the post-meiotic stages of spermatocyte development. Seems to be necessary for normal expression levels of a number of testis-expressed gene transcripts, although its role in this process is unclear.</text>
</comment>
<evidence type="ECO:0000256" key="2">
    <source>
        <dbReference type="ARBA" id="ARBA00004514"/>
    </source>
</evidence>
<feature type="non-terminal residue" evidence="10">
    <location>
        <position position="1217"/>
    </location>
</feature>
<evidence type="ECO:0000256" key="4">
    <source>
        <dbReference type="ARBA" id="ARBA00022490"/>
    </source>
</evidence>
<keyword evidence="8" id="KW-0863">Zinc-finger</keyword>
<dbReference type="InterPro" id="IPR000571">
    <property type="entry name" value="Znf_CCCH"/>
</dbReference>
<dbReference type="Pfam" id="PF14669">
    <property type="entry name" value="Asp_Glu_race_2"/>
    <property type="match status" value="1"/>
</dbReference>
<comment type="subcellular location">
    <subcellularLocation>
        <location evidence="2">Cytoplasm</location>
        <location evidence="2">Cytosol</location>
    </subcellularLocation>
</comment>
<keyword evidence="11" id="KW-1185">Reference proteome</keyword>
<dbReference type="PANTHER" id="PTHR35671:SF1">
    <property type="entry name" value="PROTEIN TOPAZ1"/>
    <property type="match status" value="1"/>
</dbReference>
<keyword evidence="6" id="KW-0744">Spermatogenesis</keyword>
<dbReference type="InterPro" id="IPR029435">
    <property type="entry name" value="TOPAZ1_dom"/>
</dbReference>
<feature type="zinc finger region" description="C3H1-type" evidence="8">
    <location>
        <begin position="617"/>
        <end position="645"/>
    </location>
</feature>
<evidence type="ECO:0000256" key="3">
    <source>
        <dbReference type="ARBA" id="ARBA00016464"/>
    </source>
</evidence>
<reference evidence="10 11" key="1">
    <citation type="submission" date="2019-09" db="EMBL/GenBank/DDBJ databases">
        <title>Bird 10,000 Genomes (B10K) Project - Family phase.</title>
        <authorList>
            <person name="Zhang G."/>
        </authorList>
    </citation>
    <scope>NUCLEOTIDE SEQUENCE [LARGE SCALE GENOMIC DNA]</scope>
    <source>
        <strain evidence="10">B10K-DU-001-01</strain>
        <tissue evidence="10">Muscle</tissue>
    </source>
</reference>
<evidence type="ECO:0000256" key="6">
    <source>
        <dbReference type="ARBA" id="ARBA00022871"/>
    </source>
</evidence>
<dbReference type="AlphaFoldDB" id="A0A7K5TW75"/>
<accession>A0A7K5TW75</accession>
<feature type="domain" description="C3H1-type" evidence="9">
    <location>
        <begin position="617"/>
        <end position="645"/>
    </location>
</feature>
<dbReference type="Gene3D" id="1.25.40.10">
    <property type="entry name" value="Tetratricopeptide repeat domain"/>
    <property type="match status" value="1"/>
</dbReference>
<evidence type="ECO:0000313" key="10">
    <source>
        <dbReference type="EMBL" id="NWU08627.1"/>
    </source>
</evidence>
<dbReference type="GO" id="GO:0008270">
    <property type="term" value="F:zinc ion binding"/>
    <property type="evidence" value="ECO:0007669"/>
    <property type="project" value="UniProtKB-KW"/>
</dbReference>
<feature type="non-terminal residue" evidence="10">
    <location>
        <position position="1"/>
    </location>
</feature>
<dbReference type="EMBL" id="VZRE01004317">
    <property type="protein sequence ID" value="NWU08627.1"/>
    <property type="molecule type" value="Genomic_DNA"/>
</dbReference>
<sequence length="1217" mass="137286">TRGKLNSVSKEFQHFTCQRTVPMTGKKVWPVESCARTSEWVCKNHESIQGGKRLLKAAFDDSSDKSSVKTVGVSAVTGSLRQLDLHMSSAEITKESALKGIDPNSECQTSLETPESSFADIYKPLRMSNENGESSVNADRSGVAFNHDDVQEVKGTLNFTTKQKEKNGGDVTNRNLSLTVQNGTSTGDTNRINFSSKVSVADQTFSDLKLIKSLNPENVTKFRIPLRRNKPESRKWESVHSFERKTCSPLEFESTGVSRRQKSGEETILVNSKQHSLPVVSDATSTASLKKKACEIDSKDFQQNGSENFSNGIFVLREDFSAYRHPLLDGQPGSSVPDFSGSDCVLKPSFPYRSWNSVDRLVGLQINDDSKSKGNLSQHESQNSPDILEAYKQDILVIDVIQDDPDLFGTSNEEELPLACENCPVKVSSANLCVKDTKQDIKPKSPVTSEKRYSVENGSGCMQESGMSNDTENSCDLVLKAEDIKTHNSSRGSSPLGDVTEDFLKDGQTSELDELLKSFDVNEKFKFADGVPDVKQEKKSEAEKSDCKYKDLVNCELLSGSPLNDPKVNIFSEATVKSWTNGYKPSGKGPLQPLKNCEDFEPQRMENNATQILDALDLPRKYCKYYFMTSRGCTRARCRFCHVPEQGDEKICMAILRTYINIKEPGLLKRAVQIFVRYYREVIPGVDFASQVLNDLLASLLKTCLLQEVFWILNVTVEIKTLVATDVLLKVFEQVASLNLRDAVPTLIRTFRKLIDAGMFLELDHFDYIIKLLHQLQVSSWEINVVLNIKSRFKERHNFEKNWLFDFNLAADEIQHCKEKRDWTKLGTLYLSARTGCECFEDFQKLFLSIAEILTKDSESDRPEVPFCDFADAVIKNSQPNEADRLFIGRTGISVMYSYHEVLQWTKGRKVLDKLHELQIHFTLLKGLIGAGRSASRCQIVNKAAEIFLNCGGLDGATRVLRESEWTTNAPLWPCDKMDILSRHNLLCTLVHKYLSKSLYRQAFEVLQNLPGLQKHSDIVDVSQHSCLFNKLINACFENKSLGVSSSALDFMLSKKMTIDFILLRRLITALGRSSLWSKARTYYKNALSLGCYPQLQGNSYHKLLKIPSYLSEVEMLLAIEIFLVSNASYIQSPVTTSQTLQIILRRCEDQTVQNSSAYQVAVERLILAARLSDPKLSLKHMTMNVNMEEVYSLELSSALKWLQENMKWAEQVWLFQ</sequence>
<dbReference type="InterPro" id="IPR011990">
    <property type="entry name" value="TPR-like_helical_dom_sf"/>
</dbReference>
<evidence type="ECO:0000259" key="9">
    <source>
        <dbReference type="PROSITE" id="PS50103"/>
    </source>
</evidence>
<protein>
    <recommendedName>
        <fullName evidence="3">Protein TOPAZ1</fullName>
    </recommendedName>
    <alternativeName>
        <fullName evidence="7">Testis- and ovary-specific PAZ domain-containing protein 1</fullName>
    </alternativeName>
</protein>
<name>A0A7K5TW75_CEPOR</name>
<evidence type="ECO:0000256" key="8">
    <source>
        <dbReference type="PROSITE-ProRule" id="PRU00723"/>
    </source>
</evidence>
<evidence type="ECO:0000256" key="7">
    <source>
        <dbReference type="ARBA" id="ARBA00031943"/>
    </source>
</evidence>
<dbReference type="GO" id="GO:0005829">
    <property type="term" value="C:cytosol"/>
    <property type="evidence" value="ECO:0007669"/>
    <property type="project" value="UniProtKB-SubCell"/>
</dbReference>
<dbReference type="GO" id="GO:0048137">
    <property type="term" value="P:spermatocyte division"/>
    <property type="evidence" value="ECO:0007669"/>
    <property type="project" value="TreeGrafter"/>
</dbReference>
<dbReference type="PANTHER" id="PTHR35671">
    <property type="entry name" value="PROTEIN TOPAZ1"/>
    <property type="match status" value="1"/>
</dbReference>
<dbReference type="PROSITE" id="PS50103">
    <property type="entry name" value="ZF_C3H1"/>
    <property type="match status" value="1"/>
</dbReference>
<dbReference type="GO" id="GO:0030154">
    <property type="term" value="P:cell differentiation"/>
    <property type="evidence" value="ECO:0007669"/>
    <property type="project" value="UniProtKB-KW"/>
</dbReference>
<proteinExistence type="predicted"/>
<dbReference type="InterPro" id="IPR038952">
    <property type="entry name" value="TOPAZ1"/>
</dbReference>
<organism evidence="10 11">
    <name type="scientific">Cephalopterus ornatus</name>
    <name type="common">Amazonian umbrellabird</name>
    <dbReference type="NCBI Taxonomy" id="114276"/>
    <lineage>
        <taxon>Eukaryota</taxon>
        <taxon>Metazoa</taxon>
        <taxon>Chordata</taxon>
        <taxon>Craniata</taxon>
        <taxon>Vertebrata</taxon>
        <taxon>Euteleostomi</taxon>
        <taxon>Archelosauria</taxon>
        <taxon>Archosauria</taxon>
        <taxon>Dinosauria</taxon>
        <taxon>Saurischia</taxon>
        <taxon>Theropoda</taxon>
        <taxon>Coelurosauria</taxon>
        <taxon>Aves</taxon>
        <taxon>Neognathae</taxon>
        <taxon>Neoaves</taxon>
        <taxon>Telluraves</taxon>
        <taxon>Australaves</taxon>
        <taxon>Passeriformes</taxon>
        <taxon>Cotingidae</taxon>
        <taxon>Cephalopterus</taxon>
    </lineage>
</organism>
<comment type="caution">
    <text evidence="10">The sequence shown here is derived from an EMBL/GenBank/DDBJ whole genome shotgun (WGS) entry which is preliminary data.</text>
</comment>
<dbReference type="Proteomes" id="UP000543364">
    <property type="component" value="Unassembled WGS sequence"/>
</dbReference>
<evidence type="ECO:0000256" key="1">
    <source>
        <dbReference type="ARBA" id="ARBA00002132"/>
    </source>
</evidence>